<keyword evidence="1" id="KW-1133">Transmembrane helix</keyword>
<accession>A0ABM8GNH0</accession>
<organism evidence="2 3">
    <name type="scientific">Frondihabitans sucicola</name>
    <dbReference type="NCBI Taxonomy" id="1268041"/>
    <lineage>
        <taxon>Bacteria</taxon>
        <taxon>Bacillati</taxon>
        <taxon>Actinomycetota</taxon>
        <taxon>Actinomycetes</taxon>
        <taxon>Micrococcales</taxon>
        <taxon>Microbacteriaceae</taxon>
        <taxon>Frondihabitans</taxon>
    </lineage>
</organism>
<keyword evidence="1" id="KW-0472">Membrane</keyword>
<evidence type="ECO:0000313" key="3">
    <source>
        <dbReference type="Proteomes" id="UP001321486"/>
    </source>
</evidence>
<dbReference type="EMBL" id="AP027732">
    <property type="protein sequence ID" value="BDZ49988.1"/>
    <property type="molecule type" value="Genomic_DNA"/>
</dbReference>
<gene>
    <name evidence="2" type="ORF">GCM10025867_22290</name>
</gene>
<name>A0ABM8GNH0_9MICO</name>
<feature type="transmembrane region" description="Helical" evidence="1">
    <location>
        <begin position="35"/>
        <end position="54"/>
    </location>
</feature>
<dbReference type="Proteomes" id="UP001321486">
    <property type="component" value="Chromosome"/>
</dbReference>
<proteinExistence type="predicted"/>
<keyword evidence="3" id="KW-1185">Reference proteome</keyword>
<evidence type="ECO:0000256" key="1">
    <source>
        <dbReference type="SAM" id="Phobius"/>
    </source>
</evidence>
<keyword evidence="1" id="KW-0812">Transmembrane</keyword>
<protein>
    <submittedName>
        <fullName evidence="2">Uncharacterized protein</fullName>
    </submittedName>
</protein>
<dbReference type="RefSeq" id="WP_286346645.1">
    <property type="nucleotide sequence ID" value="NZ_AP027732.1"/>
</dbReference>
<reference evidence="3" key="1">
    <citation type="journal article" date="2019" name="Int. J. Syst. Evol. Microbiol.">
        <title>The Global Catalogue of Microorganisms (GCM) 10K type strain sequencing project: providing services to taxonomists for standard genome sequencing and annotation.</title>
        <authorList>
            <consortium name="The Broad Institute Genomics Platform"/>
            <consortium name="The Broad Institute Genome Sequencing Center for Infectious Disease"/>
            <person name="Wu L."/>
            <person name="Ma J."/>
        </authorList>
    </citation>
    <scope>NUCLEOTIDE SEQUENCE [LARGE SCALE GENOMIC DNA]</scope>
    <source>
        <strain evidence="3">NBRC 108728</strain>
    </source>
</reference>
<evidence type="ECO:0000313" key="2">
    <source>
        <dbReference type="EMBL" id="BDZ49988.1"/>
    </source>
</evidence>
<sequence>MSTGPSRRITTFRSFARVARAEAWLALVEPVWPRGFVRLLGLVGIVEGVFLLLISGTAPVGEVGTLTLLAGETAFVASFAPAGRPSG</sequence>